<keyword evidence="6" id="KW-0732">Signal</keyword>
<dbReference type="PANTHER" id="PTHR42978:SF2">
    <property type="entry name" value="102 KBASES UNSTABLE REGION: FROM 1 TO 119443"/>
    <property type="match status" value="1"/>
</dbReference>
<feature type="signal peptide" evidence="6">
    <location>
        <begin position="1"/>
        <end position="21"/>
    </location>
</feature>
<evidence type="ECO:0000256" key="4">
    <source>
        <dbReference type="ARBA" id="ARBA00022801"/>
    </source>
</evidence>
<organism evidence="8 9">
    <name type="scientific">Pendulispora albinea</name>
    <dbReference type="NCBI Taxonomy" id="2741071"/>
    <lineage>
        <taxon>Bacteria</taxon>
        <taxon>Pseudomonadati</taxon>
        <taxon>Myxococcota</taxon>
        <taxon>Myxococcia</taxon>
        <taxon>Myxococcales</taxon>
        <taxon>Sorangiineae</taxon>
        <taxon>Pendulisporaceae</taxon>
        <taxon>Pendulispora</taxon>
    </lineage>
</organism>
<dbReference type="InterPro" id="IPR051013">
    <property type="entry name" value="MBL_superfamily_lactonases"/>
</dbReference>
<dbReference type="Proteomes" id="UP001370348">
    <property type="component" value="Chromosome"/>
</dbReference>
<dbReference type="Pfam" id="PF00753">
    <property type="entry name" value="Lactamase_B"/>
    <property type="match status" value="1"/>
</dbReference>
<keyword evidence="5" id="KW-0862">Zinc</keyword>
<name>A0ABZ2LS03_9BACT</name>
<evidence type="ECO:0000259" key="7">
    <source>
        <dbReference type="SMART" id="SM00849"/>
    </source>
</evidence>
<dbReference type="InterPro" id="IPR001279">
    <property type="entry name" value="Metallo-B-lactamas"/>
</dbReference>
<protein>
    <submittedName>
        <fullName evidence="8">N-acyl homoserine lactonase family protein</fullName>
    </submittedName>
</protein>
<evidence type="ECO:0000256" key="5">
    <source>
        <dbReference type="ARBA" id="ARBA00022833"/>
    </source>
</evidence>
<reference evidence="8 9" key="1">
    <citation type="submission" date="2021-12" db="EMBL/GenBank/DDBJ databases">
        <title>Discovery of the Pendulisporaceae a myxobacterial family with distinct sporulation behavior and unique specialized metabolism.</title>
        <authorList>
            <person name="Garcia R."/>
            <person name="Popoff A."/>
            <person name="Bader C.D."/>
            <person name="Loehr J."/>
            <person name="Walesch S."/>
            <person name="Walt C."/>
            <person name="Boldt J."/>
            <person name="Bunk B."/>
            <person name="Haeckl F.J.F.P.J."/>
            <person name="Gunesch A.P."/>
            <person name="Birkelbach J."/>
            <person name="Nuebel U."/>
            <person name="Pietschmann T."/>
            <person name="Bach T."/>
            <person name="Mueller R."/>
        </authorList>
    </citation>
    <scope>NUCLEOTIDE SEQUENCE [LARGE SCALE GENOMIC DNA]</scope>
    <source>
        <strain evidence="8 9">MSr11954</strain>
    </source>
</reference>
<dbReference type="RefSeq" id="WP_394821556.1">
    <property type="nucleotide sequence ID" value="NZ_CP089984.1"/>
</dbReference>
<keyword evidence="9" id="KW-1185">Reference proteome</keyword>
<evidence type="ECO:0000256" key="2">
    <source>
        <dbReference type="ARBA" id="ARBA00007749"/>
    </source>
</evidence>
<keyword evidence="3" id="KW-0479">Metal-binding</keyword>
<comment type="similarity">
    <text evidence="2">Belongs to the metallo-beta-lactamase superfamily.</text>
</comment>
<accession>A0ABZ2LS03</accession>
<gene>
    <name evidence="8" type="ORF">LZC94_29295</name>
</gene>
<sequence>MSTFGRFSLFAIGGFFSALLAACASTAAQPSQVGTTGAAKGPAHAGVRLYALDCGRIAITDIGSFSDAGKPLGKPFMMSDPCFLIRHPRGTLLWDTGLSWSVERTKGGVANPVGREFIDASLVDQLKAVSLSPADITYVGFSHLHLDHTGNANLFTSSTWLMNRSELQGALRTPTPVGIEPASFSKYRDVRIELLDSDHDVFGDGQVRILQTPGHTPGHQSLVVKLERAGTVILSGDLSHTQENWEHHVIPAFNHDRDQSRASIARIEALARETHARFIVQHEPQAFRALPKFPAYLE</sequence>
<dbReference type="CDD" id="cd07729">
    <property type="entry name" value="AHL_lactonase_MBL-fold"/>
    <property type="match status" value="1"/>
</dbReference>
<evidence type="ECO:0000313" key="9">
    <source>
        <dbReference type="Proteomes" id="UP001370348"/>
    </source>
</evidence>
<feature type="domain" description="Metallo-beta-lactamase" evidence="7">
    <location>
        <begin position="79"/>
        <end position="282"/>
    </location>
</feature>
<dbReference type="PANTHER" id="PTHR42978">
    <property type="entry name" value="QUORUM-QUENCHING LACTONASE YTNP-RELATED-RELATED"/>
    <property type="match status" value="1"/>
</dbReference>
<evidence type="ECO:0000256" key="3">
    <source>
        <dbReference type="ARBA" id="ARBA00022723"/>
    </source>
</evidence>
<dbReference type="SUPFAM" id="SSF56281">
    <property type="entry name" value="Metallo-hydrolase/oxidoreductase"/>
    <property type="match status" value="1"/>
</dbReference>
<evidence type="ECO:0000256" key="6">
    <source>
        <dbReference type="SAM" id="SignalP"/>
    </source>
</evidence>
<evidence type="ECO:0000256" key="1">
    <source>
        <dbReference type="ARBA" id="ARBA00001947"/>
    </source>
</evidence>
<dbReference type="EMBL" id="CP089984">
    <property type="protein sequence ID" value="WXB11940.1"/>
    <property type="molecule type" value="Genomic_DNA"/>
</dbReference>
<dbReference type="InterPro" id="IPR036866">
    <property type="entry name" value="RibonucZ/Hydroxyglut_hydro"/>
</dbReference>
<proteinExistence type="inferred from homology"/>
<comment type="cofactor">
    <cofactor evidence="1">
        <name>Zn(2+)</name>
        <dbReference type="ChEBI" id="CHEBI:29105"/>
    </cofactor>
</comment>
<evidence type="ECO:0000313" key="8">
    <source>
        <dbReference type="EMBL" id="WXB11940.1"/>
    </source>
</evidence>
<dbReference type="Gene3D" id="3.60.15.10">
    <property type="entry name" value="Ribonuclease Z/Hydroxyacylglutathione hydrolase-like"/>
    <property type="match status" value="1"/>
</dbReference>
<feature type="chain" id="PRO_5046724446" evidence="6">
    <location>
        <begin position="22"/>
        <end position="298"/>
    </location>
</feature>
<keyword evidence="4" id="KW-0378">Hydrolase</keyword>
<dbReference type="PROSITE" id="PS51257">
    <property type="entry name" value="PROKAR_LIPOPROTEIN"/>
    <property type="match status" value="1"/>
</dbReference>
<dbReference type="SMART" id="SM00849">
    <property type="entry name" value="Lactamase_B"/>
    <property type="match status" value="1"/>
</dbReference>